<dbReference type="GO" id="GO:0003677">
    <property type="term" value="F:DNA binding"/>
    <property type="evidence" value="ECO:0007669"/>
    <property type="project" value="InterPro"/>
</dbReference>
<dbReference type="SMART" id="SM00428">
    <property type="entry name" value="H3"/>
    <property type="match status" value="1"/>
</dbReference>
<proteinExistence type="inferred from homology"/>
<dbReference type="InterPro" id="IPR000164">
    <property type="entry name" value="Histone_H3/CENP-A"/>
</dbReference>
<evidence type="ECO:0000313" key="5">
    <source>
        <dbReference type="Proteomes" id="UP001175271"/>
    </source>
</evidence>
<dbReference type="AlphaFoldDB" id="A0AA39LSM1"/>
<name>A0AA39LSM1_9BILA</name>
<sequence length="145" mass="16659">MVRTKPTPSKAKDHIAKKRLSLMSTNGDLPGKSMKKSQPKQKKRAKPGVRALQEIRKLQRATDPLIPRAPFGRLVREVIEKQCGRGEFRIQMNALLALQEAAEAYLVCLFEDMQYVAIHAKRVTIMPRDMDCVLRLRRPFDTMMK</sequence>
<gene>
    <name evidence="4" type="ORF">QR680_003654</name>
</gene>
<evidence type="ECO:0000256" key="2">
    <source>
        <dbReference type="SAM" id="MobiDB-lite"/>
    </source>
</evidence>
<keyword evidence="5" id="KW-1185">Reference proteome</keyword>
<dbReference type="InterPro" id="IPR007125">
    <property type="entry name" value="H2A/H2B/H3"/>
</dbReference>
<dbReference type="PRINTS" id="PR00622">
    <property type="entry name" value="HISTONEH3"/>
</dbReference>
<dbReference type="EMBL" id="JAUCMV010000003">
    <property type="protein sequence ID" value="KAK0407885.1"/>
    <property type="molecule type" value="Genomic_DNA"/>
</dbReference>
<organism evidence="4 5">
    <name type="scientific">Steinernema hermaphroditum</name>
    <dbReference type="NCBI Taxonomy" id="289476"/>
    <lineage>
        <taxon>Eukaryota</taxon>
        <taxon>Metazoa</taxon>
        <taxon>Ecdysozoa</taxon>
        <taxon>Nematoda</taxon>
        <taxon>Chromadorea</taxon>
        <taxon>Rhabditida</taxon>
        <taxon>Tylenchina</taxon>
        <taxon>Panagrolaimomorpha</taxon>
        <taxon>Strongyloidoidea</taxon>
        <taxon>Steinernematidae</taxon>
        <taxon>Steinernema</taxon>
    </lineage>
</organism>
<dbReference type="Gene3D" id="1.10.20.10">
    <property type="entry name" value="Histone, subunit A"/>
    <property type="match status" value="1"/>
</dbReference>
<dbReference type="InterPro" id="IPR009072">
    <property type="entry name" value="Histone-fold"/>
</dbReference>
<dbReference type="PANTHER" id="PTHR45810">
    <property type="entry name" value="HISTONE H3.2"/>
    <property type="match status" value="1"/>
</dbReference>
<reference evidence="4" key="1">
    <citation type="submission" date="2023-06" db="EMBL/GenBank/DDBJ databases">
        <title>Genomic analysis of the entomopathogenic nematode Steinernema hermaphroditum.</title>
        <authorList>
            <person name="Schwarz E.M."/>
            <person name="Heppert J.K."/>
            <person name="Baniya A."/>
            <person name="Schwartz H.T."/>
            <person name="Tan C.-H."/>
            <person name="Antoshechkin I."/>
            <person name="Sternberg P.W."/>
            <person name="Goodrich-Blair H."/>
            <person name="Dillman A.R."/>
        </authorList>
    </citation>
    <scope>NUCLEOTIDE SEQUENCE</scope>
    <source>
        <strain evidence="4">PS9179</strain>
        <tissue evidence="4">Whole animal</tissue>
    </source>
</reference>
<dbReference type="CDD" id="cd22911">
    <property type="entry name" value="HFD_H3"/>
    <property type="match status" value="1"/>
</dbReference>
<feature type="region of interest" description="Disordered" evidence="2">
    <location>
        <begin position="1"/>
        <end position="49"/>
    </location>
</feature>
<feature type="compositionally biased region" description="Basic residues" evidence="2">
    <location>
        <begin position="33"/>
        <end position="47"/>
    </location>
</feature>
<dbReference type="GO" id="GO:0046982">
    <property type="term" value="F:protein heterodimerization activity"/>
    <property type="evidence" value="ECO:0007669"/>
    <property type="project" value="InterPro"/>
</dbReference>
<dbReference type="GO" id="GO:0000786">
    <property type="term" value="C:nucleosome"/>
    <property type="evidence" value="ECO:0007669"/>
    <property type="project" value="InterPro"/>
</dbReference>
<protein>
    <recommendedName>
        <fullName evidence="3">Core Histone H2A/H2B/H3 domain-containing protein</fullName>
    </recommendedName>
</protein>
<dbReference type="PROSITE" id="PS00959">
    <property type="entry name" value="HISTONE_H3_2"/>
    <property type="match status" value="1"/>
</dbReference>
<comment type="caution">
    <text evidence="4">The sequence shown here is derived from an EMBL/GenBank/DDBJ whole genome shotgun (WGS) entry which is preliminary data.</text>
</comment>
<accession>A0AA39LSM1</accession>
<dbReference type="PANTHER" id="PTHR45810:SF1">
    <property type="entry name" value="HISTONE H3-LIKE CENTROMERIC PROTEIN A"/>
    <property type="match status" value="1"/>
</dbReference>
<evidence type="ECO:0000313" key="4">
    <source>
        <dbReference type="EMBL" id="KAK0407885.1"/>
    </source>
</evidence>
<evidence type="ECO:0000259" key="3">
    <source>
        <dbReference type="Pfam" id="PF00125"/>
    </source>
</evidence>
<dbReference type="Proteomes" id="UP001175271">
    <property type="component" value="Unassembled WGS sequence"/>
</dbReference>
<evidence type="ECO:0000256" key="1">
    <source>
        <dbReference type="ARBA" id="ARBA00010343"/>
    </source>
</evidence>
<feature type="domain" description="Core Histone H2A/H2B/H3" evidence="3">
    <location>
        <begin position="47"/>
        <end position="136"/>
    </location>
</feature>
<dbReference type="SUPFAM" id="SSF47113">
    <property type="entry name" value="Histone-fold"/>
    <property type="match status" value="1"/>
</dbReference>
<comment type="similarity">
    <text evidence="1">Belongs to the histone H3 family.</text>
</comment>
<dbReference type="GO" id="GO:0030527">
    <property type="term" value="F:structural constituent of chromatin"/>
    <property type="evidence" value="ECO:0007669"/>
    <property type="project" value="InterPro"/>
</dbReference>
<dbReference type="Pfam" id="PF00125">
    <property type="entry name" value="Histone"/>
    <property type="match status" value="1"/>
</dbReference>